<organism evidence="2 3">
    <name type="scientific">Actinomadura hallensis</name>
    <dbReference type="NCBI Taxonomy" id="337895"/>
    <lineage>
        <taxon>Bacteria</taxon>
        <taxon>Bacillati</taxon>
        <taxon>Actinomycetota</taxon>
        <taxon>Actinomycetes</taxon>
        <taxon>Streptosporangiales</taxon>
        <taxon>Thermomonosporaceae</taxon>
        <taxon>Actinomadura</taxon>
    </lineage>
</organism>
<evidence type="ECO:0000313" key="2">
    <source>
        <dbReference type="EMBL" id="TQM68752.1"/>
    </source>
</evidence>
<dbReference type="OrthoDB" id="3481777at2"/>
<accession>A0A543IDV6</accession>
<keyword evidence="1" id="KW-1133">Transmembrane helix</keyword>
<feature type="transmembrane region" description="Helical" evidence="1">
    <location>
        <begin position="178"/>
        <end position="199"/>
    </location>
</feature>
<dbReference type="Proteomes" id="UP000316706">
    <property type="component" value="Unassembled WGS sequence"/>
</dbReference>
<keyword evidence="1" id="KW-0812">Transmembrane</keyword>
<feature type="transmembrane region" description="Helical" evidence="1">
    <location>
        <begin position="219"/>
        <end position="237"/>
    </location>
</feature>
<comment type="caution">
    <text evidence="2">The sequence shown here is derived from an EMBL/GenBank/DDBJ whole genome shotgun (WGS) entry which is preliminary data.</text>
</comment>
<sequence>MDAQSPDRILDEVARLRRLTRARARGAAVPLMIFGLLTLASIPLYSHPFHALQTLPDGGSVSRPGSTSGYAGLDGFDRSAALSIAFWLITGPLSYLACAWWYRRRAARVGLTVRWRPWAYVGTALFAVFLLAVFAQDHGAHQASPPMGGSFVASAVISPLLAIAVGLLVLAKVERSPGVAVCGLVYGGLCVIMNGYGLGQVPPWLVPPYGGTIDGMLNPAQNLILLAAVLLVGALFVQLRAWTRLRSATVAAQVQA</sequence>
<dbReference type="RefSeq" id="WP_141968426.1">
    <property type="nucleotide sequence ID" value="NZ_VFPO01000001.1"/>
</dbReference>
<evidence type="ECO:0000313" key="3">
    <source>
        <dbReference type="Proteomes" id="UP000316706"/>
    </source>
</evidence>
<reference evidence="2 3" key="1">
    <citation type="submission" date="2019-06" db="EMBL/GenBank/DDBJ databases">
        <title>Sequencing the genomes of 1000 actinobacteria strains.</title>
        <authorList>
            <person name="Klenk H.-P."/>
        </authorList>
    </citation>
    <scope>NUCLEOTIDE SEQUENCE [LARGE SCALE GENOMIC DNA]</scope>
    <source>
        <strain evidence="2 3">DSM 45043</strain>
    </source>
</reference>
<dbReference type="AlphaFoldDB" id="A0A543IDV6"/>
<feature type="transmembrane region" description="Helical" evidence="1">
    <location>
        <begin position="147"/>
        <end position="171"/>
    </location>
</feature>
<protein>
    <submittedName>
        <fullName evidence="2">Uncharacterized protein</fullName>
    </submittedName>
</protein>
<feature type="transmembrane region" description="Helical" evidence="1">
    <location>
        <begin position="27"/>
        <end position="46"/>
    </location>
</feature>
<name>A0A543IDV6_9ACTN</name>
<keyword evidence="3" id="KW-1185">Reference proteome</keyword>
<proteinExistence type="predicted"/>
<dbReference type="EMBL" id="VFPO01000001">
    <property type="protein sequence ID" value="TQM68752.1"/>
    <property type="molecule type" value="Genomic_DNA"/>
</dbReference>
<evidence type="ECO:0000256" key="1">
    <source>
        <dbReference type="SAM" id="Phobius"/>
    </source>
</evidence>
<feature type="transmembrane region" description="Helical" evidence="1">
    <location>
        <begin position="115"/>
        <end position="135"/>
    </location>
</feature>
<keyword evidence="1" id="KW-0472">Membrane</keyword>
<gene>
    <name evidence="2" type="ORF">FHX41_2415</name>
</gene>
<feature type="transmembrane region" description="Helical" evidence="1">
    <location>
        <begin position="80"/>
        <end position="103"/>
    </location>
</feature>